<proteinExistence type="predicted"/>
<dbReference type="EMBL" id="MWDQ01000026">
    <property type="protein sequence ID" value="OQB74911.1"/>
    <property type="molecule type" value="Genomic_DNA"/>
</dbReference>
<evidence type="ECO:0000256" key="2">
    <source>
        <dbReference type="ARBA" id="ARBA00022475"/>
    </source>
</evidence>
<evidence type="ECO:0000313" key="7">
    <source>
        <dbReference type="EMBL" id="OQB74911.1"/>
    </source>
</evidence>
<reference evidence="7" key="1">
    <citation type="submission" date="2017-02" db="EMBL/GenBank/DDBJ databases">
        <title>Delving into the versatile metabolic prowess of the omnipresent phylum Bacteroidetes.</title>
        <authorList>
            <person name="Nobu M.K."/>
            <person name="Mei R."/>
            <person name="Narihiro T."/>
            <person name="Kuroda K."/>
            <person name="Liu W.-T."/>
        </authorList>
    </citation>
    <scope>NUCLEOTIDE SEQUENCE</scope>
    <source>
        <strain evidence="7">ADurb.Bin131</strain>
    </source>
</reference>
<feature type="transmembrane region" description="Helical" evidence="6">
    <location>
        <begin position="12"/>
        <end position="37"/>
    </location>
</feature>
<dbReference type="PANTHER" id="PTHR33529:SF6">
    <property type="entry name" value="YJGP_YJGQ FAMILY PERMEASE"/>
    <property type="match status" value="1"/>
</dbReference>
<dbReference type="GO" id="GO:0015920">
    <property type="term" value="P:lipopolysaccharide transport"/>
    <property type="evidence" value="ECO:0007669"/>
    <property type="project" value="TreeGrafter"/>
</dbReference>
<feature type="transmembrane region" description="Helical" evidence="6">
    <location>
        <begin position="96"/>
        <end position="120"/>
    </location>
</feature>
<keyword evidence="3 6" id="KW-0812">Transmembrane</keyword>
<protein>
    <submittedName>
        <fullName evidence="7">Permease YjgP/YjgQ family protein</fullName>
    </submittedName>
</protein>
<comment type="subcellular location">
    <subcellularLocation>
        <location evidence="1">Cell membrane</location>
        <topology evidence="1">Multi-pass membrane protein</topology>
    </subcellularLocation>
</comment>
<name>A0A1V6CDD0_UNCT6</name>
<keyword evidence="5 6" id="KW-0472">Membrane</keyword>
<keyword evidence="2" id="KW-1003">Cell membrane</keyword>
<evidence type="ECO:0000256" key="1">
    <source>
        <dbReference type="ARBA" id="ARBA00004651"/>
    </source>
</evidence>
<dbReference type="Proteomes" id="UP000485562">
    <property type="component" value="Unassembled WGS sequence"/>
</dbReference>
<feature type="transmembrane region" description="Helical" evidence="6">
    <location>
        <begin position="57"/>
        <end position="75"/>
    </location>
</feature>
<evidence type="ECO:0000256" key="4">
    <source>
        <dbReference type="ARBA" id="ARBA00022989"/>
    </source>
</evidence>
<dbReference type="AlphaFoldDB" id="A0A1V6CDD0"/>
<dbReference type="GO" id="GO:0043190">
    <property type="term" value="C:ATP-binding cassette (ABC) transporter complex"/>
    <property type="evidence" value="ECO:0007669"/>
    <property type="project" value="TreeGrafter"/>
</dbReference>
<evidence type="ECO:0000256" key="5">
    <source>
        <dbReference type="ARBA" id="ARBA00023136"/>
    </source>
</evidence>
<organism evidence="7">
    <name type="scientific">candidate division TA06 bacterium ADurb.Bin131</name>
    <dbReference type="NCBI Taxonomy" id="1852827"/>
    <lineage>
        <taxon>Bacteria</taxon>
        <taxon>Bacteria division TA06</taxon>
    </lineage>
</organism>
<feature type="transmembrane region" description="Helical" evidence="6">
    <location>
        <begin position="309"/>
        <end position="328"/>
    </location>
</feature>
<accession>A0A1V6CDD0</accession>
<dbReference type="PANTHER" id="PTHR33529">
    <property type="entry name" value="SLR0882 PROTEIN-RELATED"/>
    <property type="match status" value="1"/>
</dbReference>
<dbReference type="Pfam" id="PF03739">
    <property type="entry name" value="LptF_LptG"/>
    <property type="match status" value="1"/>
</dbReference>
<gene>
    <name evidence="7" type="ORF">BWX89_00269</name>
</gene>
<feature type="transmembrane region" description="Helical" evidence="6">
    <location>
        <begin position="250"/>
        <end position="267"/>
    </location>
</feature>
<evidence type="ECO:0000256" key="3">
    <source>
        <dbReference type="ARBA" id="ARBA00022692"/>
    </source>
</evidence>
<comment type="caution">
    <text evidence="7">The sequence shown here is derived from an EMBL/GenBank/DDBJ whole genome shotgun (WGS) entry which is preliminary data.</text>
</comment>
<keyword evidence="4 6" id="KW-1133">Transmembrane helix</keyword>
<evidence type="ECO:0000256" key="6">
    <source>
        <dbReference type="SAM" id="Phobius"/>
    </source>
</evidence>
<feature type="transmembrane region" description="Helical" evidence="6">
    <location>
        <begin position="279"/>
        <end position="297"/>
    </location>
</feature>
<dbReference type="InterPro" id="IPR005495">
    <property type="entry name" value="LptG/LptF_permease"/>
</dbReference>
<sequence>MLFRDKYFLKQLVSFFFILFISFSVVLLLTQIFWSFADMKRAGGFPWKDYIVNFYDNIQLIFPFITLLSAFFVFSEMEKFRQISILELKGISELQIFRTFLVFGFCVSIFAFLFGCFPPYPDSNRDVGKGDISITTPVLLLWAEQTNKENIFTNVVITFYEEGVKRTIQARKAEFFNDMIIFYDASVVNGTENKFSVLTLKTSFDPLILVRYTSINPERQSFFSLRRILKKVAAVGVVNKTDWIVLYSKISYPLLNLLVILLLLPFFYQRIFFSRIKIFVIGIIMMFFTYAFYAVGLSLGKIEMIPWQISPWISHIFLLVFCGMFVILKKKIV</sequence>